<feature type="domain" description="ELYS beta-propeller" evidence="5">
    <location>
        <begin position="46"/>
        <end position="185"/>
    </location>
</feature>
<dbReference type="InterPro" id="IPR011044">
    <property type="entry name" value="Quino_amine_DH_bsu"/>
</dbReference>
<evidence type="ECO:0000259" key="4">
    <source>
        <dbReference type="Pfam" id="PF13934"/>
    </source>
</evidence>
<protein>
    <submittedName>
        <fullName evidence="6">Uncharacterized protein</fullName>
    </submittedName>
</protein>
<proteinExistence type="predicted"/>
<comment type="caution">
    <text evidence="6">The sequence shown here is derived from an EMBL/GenBank/DDBJ whole genome shotgun (WGS) entry which is preliminary data.</text>
</comment>
<evidence type="ECO:0000256" key="3">
    <source>
        <dbReference type="SAM" id="MobiDB-lite"/>
    </source>
</evidence>
<keyword evidence="7" id="KW-1185">Reference proteome</keyword>
<dbReference type="Pfam" id="PF16687">
    <property type="entry name" value="ELYS-bb"/>
    <property type="match status" value="2"/>
</dbReference>
<dbReference type="OrthoDB" id="6513151at2759"/>
<reference evidence="6" key="1">
    <citation type="submission" date="2013-04" db="EMBL/GenBank/DDBJ databases">
        <authorList>
            <person name="Qu J."/>
            <person name="Murali S.C."/>
            <person name="Bandaranaike D."/>
            <person name="Bellair M."/>
            <person name="Blankenburg K."/>
            <person name="Chao H."/>
            <person name="Dinh H."/>
            <person name="Doddapaneni H."/>
            <person name="Downs B."/>
            <person name="Dugan-Rocha S."/>
            <person name="Elkadiri S."/>
            <person name="Gnanaolivu R.D."/>
            <person name="Hernandez B."/>
            <person name="Javaid M."/>
            <person name="Jayaseelan J.C."/>
            <person name="Lee S."/>
            <person name="Li M."/>
            <person name="Ming W."/>
            <person name="Munidasa M."/>
            <person name="Muniz J."/>
            <person name="Nguyen L."/>
            <person name="Ongeri F."/>
            <person name="Osuji N."/>
            <person name="Pu L.-L."/>
            <person name="Puazo M."/>
            <person name="Qu C."/>
            <person name="Quiroz J."/>
            <person name="Raj R."/>
            <person name="Weissenberger G."/>
            <person name="Xin Y."/>
            <person name="Zou X."/>
            <person name="Han Y."/>
            <person name="Richards S."/>
            <person name="Worley K."/>
            <person name="Muzny D."/>
            <person name="Gibbs R."/>
        </authorList>
    </citation>
    <scope>NUCLEOTIDE SEQUENCE</scope>
    <source>
        <strain evidence="6">Sampled in the wild</strain>
    </source>
</reference>
<feature type="region of interest" description="Disordered" evidence="3">
    <location>
        <begin position="1311"/>
        <end position="1346"/>
    </location>
</feature>
<comment type="subcellular location">
    <subcellularLocation>
        <location evidence="1">Nucleus</location>
    </subcellularLocation>
</comment>
<evidence type="ECO:0000313" key="6">
    <source>
        <dbReference type="EMBL" id="KAG8233674.1"/>
    </source>
</evidence>
<gene>
    <name evidence="6" type="ORF">J437_LFUL014116</name>
</gene>
<dbReference type="EMBL" id="KZ308735">
    <property type="protein sequence ID" value="KAG8233674.1"/>
    <property type="molecule type" value="Genomic_DNA"/>
</dbReference>
<name>A0A8K0P7I9_LADFU</name>
<dbReference type="PANTHER" id="PTHR21583">
    <property type="entry name" value="ELYS PROTEIN"/>
    <property type="match status" value="1"/>
</dbReference>
<dbReference type="InterPro" id="IPR052620">
    <property type="entry name" value="ELYS/MEL-28_NucAsmblyFactor"/>
</dbReference>
<feature type="region of interest" description="Disordered" evidence="3">
    <location>
        <begin position="1254"/>
        <end position="1273"/>
    </location>
</feature>
<dbReference type="InterPro" id="IPR032040">
    <property type="entry name" value="ELYS-bb"/>
</dbReference>
<reference evidence="6" key="2">
    <citation type="submission" date="2017-10" db="EMBL/GenBank/DDBJ databases">
        <title>Ladona fulva Genome sequencing and assembly.</title>
        <authorList>
            <person name="Murali S."/>
            <person name="Richards S."/>
            <person name="Bandaranaike D."/>
            <person name="Bellair M."/>
            <person name="Blankenburg K."/>
            <person name="Chao H."/>
            <person name="Dinh H."/>
            <person name="Doddapaneni H."/>
            <person name="Dugan-Rocha S."/>
            <person name="Elkadiri S."/>
            <person name="Gnanaolivu R."/>
            <person name="Hernandez B."/>
            <person name="Skinner E."/>
            <person name="Javaid M."/>
            <person name="Lee S."/>
            <person name="Li M."/>
            <person name="Ming W."/>
            <person name="Munidasa M."/>
            <person name="Muniz J."/>
            <person name="Nguyen L."/>
            <person name="Hughes D."/>
            <person name="Osuji N."/>
            <person name="Pu L.-L."/>
            <person name="Puazo M."/>
            <person name="Qu C."/>
            <person name="Quiroz J."/>
            <person name="Raj R."/>
            <person name="Weissenberger G."/>
            <person name="Xin Y."/>
            <person name="Zou X."/>
            <person name="Han Y."/>
            <person name="Worley K."/>
            <person name="Muzny D."/>
            <person name="Gibbs R."/>
        </authorList>
    </citation>
    <scope>NUCLEOTIDE SEQUENCE</scope>
    <source>
        <strain evidence="6">Sampled in the wild</strain>
    </source>
</reference>
<dbReference type="SUPFAM" id="SSF50969">
    <property type="entry name" value="YVTN repeat-like/Quinoprotein amine dehydrogenase"/>
    <property type="match status" value="1"/>
</dbReference>
<evidence type="ECO:0000256" key="1">
    <source>
        <dbReference type="ARBA" id="ARBA00004123"/>
    </source>
</evidence>
<feature type="region of interest" description="Disordered" evidence="3">
    <location>
        <begin position="1173"/>
        <end position="1197"/>
    </location>
</feature>
<evidence type="ECO:0000256" key="2">
    <source>
        <dbReference type="ARBA" id="ARBA00023242"/>
    </source>
</evidence>
<keyword evidence="2" id="KW-0539">Nucleus</keyword>
<evidence type="ECO:0000313" key="7">
    <source>
        <dbReference type="Proteomes" id="UP000792457"/>
    </source>
</evidence>
<dbReference type="InterPro" id="IPR025151">
    <property type="entry name" value="ELYS_dom"/>
</dbReference>
<feature type="domain" description="ELYS-like" evidence="4">
    <location>
        <begin position="836"/>
        <end position="995"/>
    </location>
</feature>
<dbReference type="PANTHER" id="PTHR21583:SF8">
    <property type="entry name" value="PROTEIN ELYS"/>
    <property type="match status" value="1"/>
</dbReference>
<evidence type="ECO:0000259" key="5">
    <source>
        <dbReference type="Pfam" id="PF16687"/>
    </source>
</evidence>
<feature type="compositionally biased region" description="Pro residues" evidence="3">
    <location>
        <begin position="1173"/>
        <end position="1183"/>
    </location>
</feature>
<dbReference type="Proteomes" id="UP000792457">
    <property type="component" value="Unassembled WGS sequence"/>
</dbReference>
<sequence>MKLQEPPNFVSRCVQFSSSAVDYLDPEDGCNKIYPLIGGLSRDTHHAWISRGPYFEVVSTNNGEKIAAWTFGGILKDTNTKVTCAVELPTLKDAYGASVSSLFAVGLDCYLSYGMVCLFDIRGSKVVKAIQVPGKVSSLAVVDSGLIPEATTPLAPALRLAKGLLAVGLSPGGNVLLLDLCLSDEDGTVAEGVPSMEEDYSAGPSGASYGVRGAGHHYTEQSDELHPSRTVIHTPGDPRTEGPVSPGDHIAILLNESSFKNGYFMLNLADSSYRLPLSHVEITASLYVPQLASLIIGFSFGCFQVWDLSSLTLVHTSDLLSEPRNVTFFAFQEPADDPRKYCYIWAVYGRRWNKGGSEGEEKREEVNEDDKDDLAFACMHDMCYQTKEWIDGYGWLYQDFVSIGRRFELEFSHGNDSNSVSRCISCHSVDGTLGRGRATFAGRMESSDFEEGSTAESDSLCCMIWHSWQLGRDGLPCNLRHSLTLFDLNQWYREQMPCSSAPLVISSPDPSSGYISGGVERNPGSPHLLTYALPFVTEKVLSENGAPLLFARIDPCSISRFCSPAVLVPEEYLFPSALSFESTFLLGSQCVIKMSTPGLQRSLLAKLQSLGTKSYLYPTPIFLECVAAGLKPLYVDIDNPATTPVPEQREFLLSLALEHHMVSYLIKCAVETADGSASSLGVTLGFLMFWVKERSFIIRQYIIQLNNPLFDCGGALFPDPQASRLRSLLGRQLSHLSTLLKEILRKCLIVIDVSQEMQKWSEILEVLALYTGVVQWFCHNGLLPELADEDSEAAEIQASNLGVPRLPYPAKVLAEAYEKRRKELLGLPGVSKVSDVLFIDAAVKECGERLTRDSWKTKGSEISGEYPPPSLQALLLTYMLDGLPVEDKHCFVIYLFLDLAALLYGSSLSQLIKFPSAFSLSPSIIKLTQAFWLLDHKDFEVAINVFLDPLICPQDIKLWQHRCVIRAFLAQGEPRKALKYVRVHQPSLGGLEDLNGSIVTIRILKNSSSIFLMVGCEDLKQLRWVLQNSLTSAEEDGLMAFLSSQNDAKAQELRVMYYLQRSRVIEALRINDDVKPKKKDKTLDGGRASSLKTVRDAIVNGYASALPSVTRRLAAYCARHSSTLHSWKEVSRPVPLSVNIHRAKQESPVPFRTKSTLIGTMLDKARETWNPPPLPAIPPPTPRHPSGLPVREKRKREDEDGMDILSILPSRKVAASPLRSSIELMPFICTPVASSLSHSRNGDGTPLVFPHLSKSLPDFDSSRTPSKKARLAEDSKVIASSPVDESAMEASTSITSALLLLNTPIVPRRNRRANYASKTTGDEFSTTGSGGSTPTHDVPPPTPQSILKKSNHSVFLSILSQILFGRKFYYL</sequence>
<organism evidence="6 7">
    <name type="scientific">Ladona fulva</name>
    <name type="common">Scarce chaser dragonfly</name>
    <name type="synonym">Libellula fulva</name>
    <dbReference type="NCBI Taxonomy" id="123851"/>
    <lineage>
        <taxon>Eukaryota</taxon>
        <taxon>Metazoa</taxon>
        <taxon>Ecdysozoa</taxon>
        <taxon>Arthropoda</taxon>
        <taxon>Hexapoda</taxon>
        <taxon>Insecta</taxon>
        <taxon>Pterygota</taxon>
        <taxon>Palaeoptera</taxon>
        <taxon>Odonata</taxon>
        <taxon>Epiprocta</taxon>
        <taxon>Anisoptera</taxon>
        <taxon>Libelluloidea</taxon>
        <taxon>Libellulidae</taxon>
        <taxon>Ladona</taxon>
    </lineage>
</organism>
<accession>A0A8K0P7I9</accession>
<dbReference type="Pfam" id="PF13934">
    <property type="entry name" value="ELYS"/>
    <property type="match status" value="1"/>
</dbReference>
<feature type="domain" description="ELYS beta-propeller" evidence="5">
    <location>
        <begin position="278"/>
        <end position="591"/>
    </location>
</feature>
<dbReference type="GO" id="GO:0005634">
    <property type="term" value="C:nucleus"/>
    <property type="evidence" value="ECO:0007669"/>
    <property type="project" value="UniProtKB-SubCell"/>
</dbReference>